<dbReference type="Proteomes" id="UP000000238">
    <property type="component" value="Chromosome"/>
</dbReference>
<accession>Q2SAG8</accession>
<evidence type="ECO:0000313" key="1">
    <source>
        <dbReference type="EMBL" id="ABC32356.1"/>
    </source>
</evidence>
<keyword evidence="2" id="KW-1185">Reference proteome</keyword>
<evidence type="ECO:0000313" key="2">
    <source>
        <dbReference type="Proteomes" id="UP000000238"/>
    </source>
</evidence>
<organism evidence="1 2">
    <name type="scientific">Hahella chejuensis (strain KCTC 2396)</name>
    <dbReference type="NCBI Taxonomy" id="349521"/>
    <lineage>
        <taxon>Bacteria</taxon>
        <taxon>Pseudomonadati</taxon>
        <taxon>Pseudomonadota</taxon>
        <taxon>Gammaproteobacteria</taxon>
        <taxon>Oceanospirillales</taxon>
        <taxon>Hahellaceae</taxon>
        <taxon>Hahella</taxon>
    </lineage>
</organism>
<gene>
    <name evidence="1" type="ordered locus">HCH_05700</name>
</gene>
<reference evidence="1 2" key="1">
    <citation type="journal article" date="2005" name="Nucleic Acids Res.">
        <title>Genomic blueprint of Hahella chejuensis, a marine microbe producing an algicidal agent.</title>
        <authorList>
            <person name="Jeong H."/>
            <person name="Yim J.H."/>
            <person name="Lee C."/>
            <person name="Choi S.-H."/>
            <person name="Park Y.K."/>
            <person name="Yoon S.H."/>
            <person name="Hur C.-G."/>
            <person name="Kang H.-Y."/>
            <person name="Kim D."/>
            <person name="Lee H.H."/>
            <person name="Park K.H."/>
            <person name="Park S.-H."/>
            <person name="Park H.-S."/>
            <person name="Lee H.K."/>
            <person name="Oh T.K."/>
            <person name="Kim J.F."/>
        </authorList>
    </citation>
    <scope>NUCLEOTIDE SEQUENCE [LARGE SCALE GENOMIC DNA]</scope>
    <source>
        <strain evidence="1 2">KCTC 2396</strain>
    </source>
</reference>
<proteinExistence type="predicted"/>
<protein>
    <submittedName>
        <fullName evidence="1">Uncharacterized protein</fullName>
    </submittedName>
</protein>
<dbReference type="KEGG" id="hch:HCH_05700"/>
<name>Q2SAG8_HAHCH</name>
<sequence>MIWRLIHRCYGKSREKEFKQVCRRIAVRQEIKVSAHLSNNALIQLQSIDD</sequence>
<dbReference type="EMBL" id="CP000155">
    <property type="protein sequence ID" value="ABC32356.1"/>
    <property type="molecule type" value="Genomic_DNA"/>
</dbReference>
<dbReference type="HOGENOM" id="CLU_3118440_0_0_6"/>
<dbReference type="AlphaFoldDB" id="Q2SAG8"/>